<sequence>MQNGAEDPGLEKLLQAFRTLYPYLKLIADANSIRDPFNPRVVDAYWIGNELLKNAGEKRLYRHLLDNLDVKKKVGRQSFELVEDIIKKGALPHHSFHVLSIWKRTGNLDIPHTLESMDSCRISWGTVLNADGPFLAVKTEPLIYENGRLALGNPETRRIHRDISSPPDIEQLKSGDIITIHWGVPCEAISKKQAATLKRYTLHHIALANCIKNL</sequence>
<proteinExistence type="predicted"/>
<dbReference type="Proteomes" id="UP000177152">
    <property type="component" value="Unassembled WGS sequence"/>
</dbReference>
<dbReference type="Pfam" id="PF19927">
    <property type="entry name" value="DUF6390"/>
    <property type="match status" value="1"/>
</dbReference>
<accession>A0A1G2K517</accession>
<comment type="caution">
    <text evidence="1">The sequence shown here is derived from an EMBL/GenBank/DDBJ whole genome shotgun (WGS) entry which is preliminary data.</text>
</comment>
<name>A0A1G2K517_9BACT</name>
<organism evidence="1 2">
    <name type="scientific">Candidatus Sungbacteria bacterium RIFCSPHIGHO2_01_FULL_47_32</name>
    <dbReference type="NCBI Taxonomy" id="1802264"/>
    <lineage>
        <taxon>Bacteria</taxon>
        <taxon>Candidatus Sungiibacteriota</taxon>
    </lineage>
</organism>
<protein>
    <submittedName>
        <fullName evidence="1">Uncharacterized protein</fullName>
    </submittedName>
</protein>
<dbReference type="EMBL" id="MHQC01000056">
    <property type="protein sequence ID" value="OGZ93590.1"/>
    <property type="molecule type" value="Genomic_DNA"/>
</dbReference>
<evidence type="ECO:0000313" key="2">
    <source>
        <dbReference type="Proteomes" id="UP000177152"/>
    </source>
</evidence>
<gene>
    <name evidence="1" type="ORF">A2633_04500</name>
</gene>
<dbReference type="InterPro" id="IPR045660">
    <property type="entry name" value="DUF6390"/>
</dbReference>
<evidence type="ECO:0000313" key="1">
    <source>
        <dbReference type="EMBL" id="OGZ93590.1"/>
    </source>
</evidence>
<reference evidence="1 2" key="1">
    <citation type="journal article" date="2016" name="Nat. Commun.">
        <title>Thousands of microbial genomes shed light on interconnected biogeochemical processes in an aquifer system.</title>
        <authorList>
            <person name="Anantharaman K."/>
            <person name="Brown C.T."/>
            <person name="Hug L.A."/>
            <person name="Sharon I."/>
            <person name="Castelle C.J."/>
            <person name="Probst A.J."/>
            <person name="Thomas B.C."/>
            <person name="Singh A."/>
            <person name="Wilkins M.J."/>
            <person name="Karaoz U."/>
            <person name="Brodie E.L."/>
            <person name="Williams K.H."/>
            <person name="Hubbard S.S."/>
            <person name="Banfield J.F."/>
        </authorList>
    </citation>
    <scope>NUCLEOTIDE SEQUENCE [LARGE SCALE GENOMIC DNA]</scope>
</reference>
<dbReference type="AlphaFoldDB" id="A0A1G2K517"/>